<feature type="transmembrane region" description="Helical" evidence="1">
    <location>
        <begin position="156"/>
        <end position="176"/>
    </location>
</feature>
<dbReference type="Pfam" id="PF07907">
    <property type="entry name" value="YibE_F"/>
    <property type="match status" value="1"/>
</dbReference>
<dbReference type="AlphaFoldDB" id="H0UJ30"/>
<dbReference type="RefSeq" id="WP_008519665.1">
    <property type="nucleotide sequence ID" value="NZ_CM001376.1"/>
</dbReference>
<sequence length="381" mass="40046">MVAPQEKKTPLLRRLTYLVLVAVLSVGAYTASDVLARRAWTDQGTWIVRLLKTELLPKESSAQDDPNWESQSILASVLYRSGDRQGARETVKIERLVNSALELKPGCDYVMVIDTLPDGSTVASLADRFRLPAVVAFLTAVAGLLVVSAGRAGARALIGLALSMWYLASVFLPSAAAGSSPLAGALGAVAVVSILTIGVVVRRKRYWPVALGGALGGAVAAWFLGFAALKLWQITGLGSDGALVLSSTVEGINMGHVFLASVIIGAAGAVHDVAISVSAAMAELEDYDPDIAPKRLWQSGLNVGREILGTMVNTLVLAYFGSSLCLLILMAQAQPDIHQLLNDGQVAQEIAQSLAGTVGLLLTVPITAAAGALAAWWRKKR</sequence>
<organism evidence="2 3">
    <name type="scientific">Jonquetella anthropi DSM 22815</name>
    <dbReference type="NCBI Taxonomy" id="885272"/>
    <lineage>
        <taxon>Bacteria</taxon>
        <taxon>Thermotogati</taxon>
        <taxon>Synergistota</taxon>
        <taxon>Synergistia</taxon>
        <taxon>Synergistales</taxon>
        <taxon>Dethiosulfovibrionaceae</taxon>
        <taxon>Jonquetella</taxon>
    </lineage>
</organism>
<evidence type="ECO:0000256" key="1">
    <source>
        <dbReference type="SAM" id="Phobius"/>
    </source>
</evidence>
<feature type="transmembrane region" description="Helical" evidence="1">
    <location>
        <begin position="182"/>
        <end position="201"/>
    </location>
</feature>
<proteinExistence type="predicted"/>
<evidence type="ECO:0000313" key="2">
    <source>
        <dbReference type="EMBL" id="EHM13857.1"/>
    </source>
</evidence>
<keyword evidence="1" id="KW-0472">Membrane</keyword>
<keyword evidence="1" id="KW-0812">Transmembrane</keyword>
<dbReference type="eggNOG" id="COG5438">
    <property type="taxonomic scope" value="Bacteria"/>
</dbReference>
<feature type="transmembrane region" description="Helical" evidence="1">
    <location>
        <begin position="252"/>
        <end position="271"/>
    </location>
</feature>
<protein>
    <submittedName>
        <fullName evidence="2">Putative multitransmembrane protein</fullName>
    </submittedName>
</protein>
<feature type="transmembrane region" description="Helical" evidence="1">
    <location>
        <begin position="315"/>
        <end position="334"/>
    </location>
</feature>
<dbReference type="PANTHER" id="PTHR41771:SF1">
    <property type="entry name" value="MEMBRANE PROTEIN"/>
    <property type="match status" value="1"/>
</dbReference>
<reference evidence="2 3" key="1">
    <citation type="submission" date="2011-11" db="EMBL/GenBank/DDBJ databases">
        <title>The Noncontiguous Finished genome of Jonquetella anthropi DSM 22815.</title>
        <authorList>
            <consortium name="US DOE Joint Genome Institute (JGI-PGF)"/>
            <person name="Lucas S."/>
            <person name="Copeland A."/>
            <person name="Lapidus A."/>
            <person name="Glavina del Rio T."/>
            <person name="Dalin E."/>
            <person name="Tice H."/>
            <person name="Bruce D."/>
            <person name="Goodwin L."/>
            <person name="Pitluck S."/>
            <person name="Peters L."/>
            <person name="Mikhailova N."/>
            <person name="Held B."/>
            <person name="Kyrpides N."/>
            <person name="Mavromatis K."/>
            <person name="Ivanova N."/>
            <person name="Markowitz V."/>
            <person name="Cheng J.-F."/>
            <person name="Hugenholtz P."/>
            <person name="Woyke T."/>
            <person name="Wu D."/>
            <person name="Gronow S."/>
            <person name="Wellnitz S."/>
            <person name="Brambilla E."/>
            <person name="Klenk H.-P."/>
            <person name="Eisen J.A."/>
        </authorList>
    </citation>
    <scope>NUCLEOTIDE SEQUENCE [LARGE SCALE GENOMIC DNA]</scope>
    <source>
        <strain evidence="2 3">DSM 22815</strain>
    </source>
</reference>
<gene>
    <name evidence="2" type="ORF">JonanDRAFT_1495</name>
</gene>
<accession>H0UJ30</accession>
<dbReference type="HOGENOM" id="CLU_028166_4_0_0"/>
<feature type="transmembrane region" description="Helical" evidence="1">
    <location>
        <begin position="12"/>
        <end position="31"/>
    </location>
</feature>
<dbReference type="Proteomes" id="UP000003806">
    <property type="component" value="Chromosome"/>
</dbReference>
<feature type="transmembrane region" description="Helical" evidence="1">
    <location>
        <begin position="354"/>
        <end position="377"/>
    </location>
</feature>
<dbReference type="STRING" id="885272.JonanDRAFT_1495"/>
<feature type="transmembrane region" description="Helical" evidence="1">
    <location>
        <begin position="129"/>
        <end position="149"/>
    </location>
</feature>
<keyword evidence="3" id="KW-1185">Reference proteome</keyword>
<keyword evidence="1" id="KW-1133">Transmembrane helix</keyword>
<dbReference type="OrthoDB" id="5753718at2"/>
<feature type="transmembrane region" description="Helical" evidence="1">
    <location>
        <begin position="208"/>
        <end position="232"/>
    </location>
</feature>
<dbReference type="InterPro" id="IPR012507">
    <property type="entry name" value="YibE_F"/>
</dbReference>
<dbReference type="PANTHER" id="PTHR41771">
    <property type="entry name" value="MEMBRANE PROTEIN-RELATED"/>
    <property type="match status" value="1"/>
</dbReference>
<dbReference type="EMBL" id="CM001376">
    <property type="protein sequence ID" value="EHM13857.1"/>
    <property type="molecule type" value="Genomic_DNA"/>
</dbReference>
<name>H0UJ30_9BACT</name>
<evidence type="ECO:0000313" key="3">
    <source>
        <dbReference type="Proteomes" id="UP000003806"/>
    </source>
</evidence>